<proteinExistence type="predicted"/>
<gene>
    <name evidence="1" type="ordered locus">Strop_0522</name>
</gene>
<dbReference type="AlphaFoldDB" id="A4X2A6"/>
<dbReference type="HOGENOM" id="CLU_1703002_0_0_11"/>
<accession>A4X2A6</accession>
<sequence length="154" mass="16790">MAFVKPSANVSSEFLKGAEHLNDVAILFEPRSIRKGVPHRHNGVERIRDELKATVTFFRTMADLQDGKPSKVAKDMTITYAMVVGTLEPELPGTPSGGEDGNQVAGVLRKIPTSSGSGYVIRDLDDDVWDLVVSYFLRREAAVAEAVAEAPDFD</sequence>
<keyword evidence="2" id="KW-1185">Reference proteome</keyword>
<dbReference type="PATRIC" id="fig|369723.5.peg.537"/>
<dbReference type="EMBL" id="CP000667">
    <property type="protein sequence ID" value="ABP53006.1"/>
    <property type="molecule type" value="Genomic_DNA"/>
</dbReference>
<evidence type="ECO:0000313" key="2">
    <source>
        <dbReference type="Proteomes" id="UP000000235"/>
    </source>
</evidence>
<dbReference type="RefSeq" id="WP_011904440.1">
    <property type="nucleotide sequence ID" value="NC_009380.1"/>
</dbReference>
<reference evidence="2" key="1">
    <citation type="journal article" date="2007" name="Proc. Natl. Acad. Sci. U.S.A.">
        <title>Genome sequencing reveals complex secondary metabolome in the marine actinomycete Salinispora tropica.</title>
        <authorList>
            <person name="Udwary D.W."/>
            <person name="Zeigler L."/>
            <person name="Asolkar R.N."/>
            <person name="Singan V."/>
            <person name="Lapidus A."/>
            <person name="Fenical W."/>
            <person name="Jensen P.R."/>
            <person name="Moore B.S."/>
        </authorList>
    </citation>
    <scope>NUCLEOTIDE SEQUENCE [LARGE SCALE GENOMIC DNA]</scope>
    <source>
        <strain evidence="2">ATCC BAA-916 / DSM 44818 / CNB-440</strain>
    </source>
</reference>
<evidence type="ECO:0000313" key="1">
    <source>
        <dbReference type="EMBL" id="ABP53006.1"/>
    </source>
</evidence>
<name>A4X2A6_SALTO</name>
<protein>
    <submittedName>
        <fullName evidence="1">Uncharacterized protein</fullName>
    </submittedName>
</protein>
<dbReference type="Proteomes" id="UP000000235">
    <property type="component" value="Chromosome"/>
</dbReference>
<organism evidence="1 2">
    <name type="scientific">Salinispora tropica (strain ATCC BAA-916 / DSM 44818 / JCM 13857 / NBRC 105044 / CNB-440)</name>
    <dbReference type="NCBI Taxonomy" id="369723"/>
    <lineage>
        <taxon>Bacteria</taxon>
        <taxon>Bacillati</taxon>
        <taxon>Actinomycetota</taxon>
        <taxon>Actinomycetes</taxon>
        <taxon>Micromonosporales</taxon>
        <taxon>Micromonosporaceae</taxon>
        <taxon>Salinispora</taxon>
    </lineage>
</organism>
<dbReference type="KEGG" id="stp:Strop_0522"/>
<dbReference type="STRING" id="369723.Strop_0522"/>